<name>A0A284RC49_ARMOS</name>
<dbReference type="InterPro" id="IPR036928">
    <property type="entry name" value="AS_sf"/>
</dbReference>
<evidence type="ECO:0000259" key="3">
    <source>
        <dbReference type="Pfam" id="PF01425"/>
    </source>
</evidence>
<dbReference type="PANTHER" id="PTHR46072:SF2">
    <property type="entry name" value="AMIDASE (EUROFUNG)"/>
    <property type="match status" value="1"/>
</dbReference>
<dbReference type="Proteomes" id="UP000219338">
    <property type="component" value="Unassembled WGS sequence"/>
</dbReference>
<protein>
    <recommendedName>
        <fullName evidence="3">Amidase domain-containing protein</fullName>
    </recommendedName>
</protein>
<proteinExistence type="inferred from homology"/>
<gene>
    <name evidence="4" type="ORF">ARMOST_09641</name>
</gene>
<evidence type="ECO:0000313" key="4">
    <source>
        <dbReference type="EMBL" id="SJL06305.1"/>
    </source>
</evidence>
<dbReference type="EMBL" id="FUEG01000007">
    <property type="protein sequence ID" value="SJL06305.1"/>
    <property type="molecule type" value="Genomic_DNA"/>
</dbReference>
<dbReference type="Gene3D" id="3.90.1300.10">
    <property type="entry name" value="Amidase signature (AS) domain"/>
    <property type="match status" value="1"/>
</dbReference>
<feature type="domain" description="Amidase" evidence="3">
    <location>
        <begin position="73"/>
        <end position="180"/>
    </location>
</feature>
<dbReference type="OrthoDB" id="6428749at2759"/>
<comment type="similarity">
    <text evidence="1">Belongs to the amidase family.</text>
</comment>
<dbReference type="STRING" id="47428.A0A284RC49"/>
<evidence type="ECO:0000256" key="1">
    <source>
        <dbReference type="ARBA" id="ARBA00009199"/>
    </source>
</evidence>
<keyword evidence="2" id="KW-0378">Hydrolase</keyword>
<evidence type="ECO:0000256" key="2">
    <source>
        <dbReference type="ARBA" id="ARBA00022801"/>
    </source>
</evidence>
<dbReference type="Pfam" id="PF01425">
    <property type="entry name" value="Amidase"/>
    <property type="match status" value="1"/>
</dbReference>
<dbReference type="OMA" id="LXDILEA"/>
<keyword evidence="5" id="KW-1185">Reference proteome</keyword>
<accession>A0A284RC49</accession>
<dbReference type="PANTHER" id="PTHR46072">
    <property type="entry name" value="AMIDASE-RELATED-RELATED"/>
    <property type="match status" value="1"/>
</dbReference>
<reference evidence="5" key="1">
    <citation type="journal article" date="2017" name="Nat. Ecol. Evol.">
        <title>Genome expansion and lineage-specific genetic innovations in the forest pathogenic fungi Armillaria.</title>
        <authorList>
            <person name="Sipos G."/>
            <person name="Prasanna A.N."/>
            <person name="Walter M.C."/>
            <person name="O'Connor E."/>
            <person name="Balint B."/>
            <person name="Krizsan K."/>
            <person name="Kiss B."/>
            <person name="Hess J."/>
            <person name="Varga T."/>
            <person name="Slot J."/>
            <person name="Riley R."/>
            <person name="Boka B."/>
            <person name="Rigling D."/>
            <person name="Barry K."/>
            <person name="Lee J."/>
            <person name="Mihaltcheva S."/>
            <person name="LaButti K."/>
            <person name="Lipzen A."/>
            <person name="Waldron R."/>
            <person name="Moloney N.M."/>
            <person name="Sperisen C."/>
            <person name="Kredics L."/>
            <person name="Vagvoelgyi C."/>
            <person name="Patrignani A."/>
            <person name="Fitzpatrick D."/>
            <person name="Nagy I."/>
            <person name="Doyle S."/>
            <person name="Anderson J.B."/>
            <person name="Grigoriev I.V."/>
            <person name="Gueldener U."/>
            <person name="Muensterkoetter M."/>
            <person name="Nagy L.G."/>
        </authorList>
    </citation>
    <scope>NUCLEOTIDE SEQUENCE [LARGE SCALE GENOMIC DNA]</scope>
    <source>
        <strain evidence="5">C18/9</strain>
    </source>
</reference>
<evidence type="ECO:0000313" key="5">
    <source>
        <dbReference type="Proteomes" id="UP000219338"/>
    </source>
</evidence>
<dbReference type="SUPFAM" id="SSF75304">
    <property type="entry name" value="Amidase signature (AS) enzymes"/>
    <property type="match status" value="1"/>
</dbReference>
<dbReference type="InterPro" id="IPR023631">
    <property type="entry name" value="Amidase_dom"/>
</dbReference>
<dbReference type="GO" id="GO:0016787">
    <property type="term" value="F:hydrolase activity"/>
    <property type="evidence" value="ECO:0007669"/>
    <property type="project" value="UniProtKB-KW"/>
</dbReference>
<dbReference type="AlphaFoldDB" id="A0A284RC49"/>
<sequence>MTWKEVVSEKQKRQLASIPQEWTLADLPSKDHLDVTAFPDSCGLLTPTELEITRSEVDGLLSRLANGEWTSVEVTTAFYKRAIIAHQLTNCLTEIFVEKALAKAVERDAYLKATGKVLGPLHGLPVSLKDQINIKGTESTMGYVSWIGTFAERNAVLVDVLESLGAVPFVKTNVPQTLMAS</sequence>
<organism evidence="4 5">
    <name type="scientific">Armillaria ostoyae</name>
    <name type="common">Armillaria root rot fungus</name>
    <dbReference type="NCBI Taxonomy" id="47428"/>
    <lineage>
        <taxon>Eukaryota</taxon>
        <taxon>Fungi</taxon>
        <taxon>Dikarya</taxon>
        <taxon>Basidiomycota</taxon>
        <taxon>Agaricomycotina</taxon>
        <taxon>Agaricomycetes</taxon>
        <taxon>Agaricomycetidae</taxon>
        <taxon>Agaricales</taxon>
        <taxon>Marasmiineae</taxon>
        <taxon>Physalacriaceae</taxon>
        <taxon>Armillaria</taxon>
    </lineage>
</organism>